<keyword evidence="2" id="KW-1185">Reference proteome</keyword>
<organism evidence="1 2">
    <name type="scientific">Portunus trituberculatus</name>
    <name type="common">Swimming crab</name>
    <name type="synonym">Neptunus trituberculatus</name>
    <dbReference type="NCBI Taxonomy" id="210409"/>
    <lineage>
        <taxon>Eukaryota</taxon>
        <taxon>Metazoa</taxon>
        <taxon>Ecdysozoa</taxon>
        <taxon>Arthropoda</taxon>
        <taxon>Crustacea</taxon>
        <taxon>Multicrustacea</taxon>
        <taxon>Malacostraca</taxon>
        <taxon>Eumalacostraca</taxon>
        <taxon>Eucarida</taxon>
        <taxon>Decapoda</taxon>
        <taxon>Pleocyemata</taxon>
        <taxon>Brachyura</taxon>
        <taxon>Eubrachyura</taxon>
        <taxon>Portunoidea</taxon>
        <taxon>Portunidae</taxon>
        <taxon>Portuninae</taxon>
        <taxon>Portunus</taxon>
    </lineage>
</organism>
<accession>A0A5B7F016</accession>
<dbReference type="Proteomes" id="UP000324222">
    <property type="component" value="Unassembled WGS sequence"/>
</dbReference>
<name>A0A5B7F016_PORTR</name>
<dbReference type="AlphaFoldDB" id="A0A5B7F016"/>
<gene>
    <name evidence="1" type="ORF">E2C01_031418</name>
</gene>
<proteinExistence type="predicted"/>
<evidence type="ECO:0000313" key="1">
    <source>
        <dbReference type="EMBL" id="MPC37924.1"/>
    </source>
</evidence>
<dbReference type="EMBL" id="VSRR010003926">
    <property type="protein sequence ID" value="MPC37924.1"/>
    <property type="molecule type" value="Genomic_DNA"/>
</dbReference>
<reference evidence="1 2" key="1">
    <citation type="submission" date="2019-05" db="EMBL/GenBank/DDBJ databases">
        <title>Another draft genome of Portunus trituberculatus and its Hox gene families provides insights of decapod evolution.</title>
        <authorList>
            <person name="Jeong J.-H."/>
            <person name="Song I."/>
            <person name="Kim S."/>
            <person name="Choi T."/>
            <person name="Kim D."/>
            <person name="Ryu S."/>
            <person name="Kim W."/>
        </authorList>
    </citation>
    <scope>NUCLEOTIDE SEQUENCE [LARGE SCALE GENOMIC DNA]</scope>
    <source>
        <tissue evidence="1">Muscle</tissue>
    </source>
</reference>
<comment type="caution">
    <text evidence="1">The sequence shown here is derived from an EMBL/GenBank/DDBJ whole genome shotgun (WGS) entry which is preliminary data.</text>
</comment>
<evidence type="ECO:0000313" key="2">
    <source>
        <dbReference type="Proteomes" id="UP000324222"/>
    </source>
</evidence>
<protein>
    <submittedName>
        <fullName evidence="1">Uncharacterized protein</fullName>
    </submittedName>
</protein>
<sequence length="44" mass="4959">MTHKMHLFSPKKSQEIMLSPIRPSFSIEAMVGGNKIKSQTSSHM</sequence>